<feature type="compositionally biased region" description="Basic and acidic residues" evidence="1">
    <location>
        <begin position="13"/>
        <end position="31"/>
    </location>
</feature>
<comment type="caution">
    <text evidence="2">The sequence shown here is derived from an EMBL/GenBank/DDBJ whole genome shotgun (WGS) entry which is preliminary data.</text>
</comment>
<dbReference type="Gene3D" id="1.25.40.10">
    <property type="entry name" value="Tetratricopeptide repeat domain"/>
    <property type="match status" value="1"/>
</dbReference>
<reference evidence="2" key="1">
    <citation type="journal article" date="2014" name="Front. Microbiol.">
        <title>High frequency of phylogenetically diverse reductive dehalogenase-homologous genes in deep subseafloor sedimentary metagenomes.</title>
        <authorList>
            <person name="Kawai M."/>
            <person name="Futagami T."/>
            <person name="Toyoda A."/>
            <person name="Takaki Y."/>
            <person name="Nishi S."/>
            <person name="Hori S."/>
            <person name="Arai W."/>
            <person name="Tsubouchi T."/>
            <person name="Morono Y."/>
            <person name="Uchiyama I."/>
            <person name="Ito T."/>
            <person name="Fujiyama A."/>
            <person name="Inagaki F."/>
            <person name="Takami H."/>
        </authorList>
    </citation>
    <scope>NUCLEOTIDE SEQUENCE</scope>
    <source>
        <strain evidence="2">Expedition CK06-06</strain>
    </source>
</reference>
<sequence>DPFAGQTTAKQIKVKEVKTAAQKQQEEKTKELRNGISSRIAQRNLPAAAELYLELTRLDSEQILPRQHLLDIANQLAGDNKPAESAQAYEQFLTHYSNYEYAEQVELMLGILYSRYLDKPEPAVKHLQAAAKKLSDPGQLKMCQDELARLQD</sequence>
<proteinExistence type="predicted"/>
<feature type="region of interest" description="Disordered" evidence="1">
    <location>
        <begin position="1"/>
        <end position="31"/>
    </location>
</feature>
<organism evidence="2">
    <name type="scientific">marine sediment metagenome</name>
    <dbReference type="NCBI Taxonomy" id="412755"/>
    <lineage>
        <taxon>unclassified sequences</taxon>
        <taxon>metagenomes</taxon>
        <taxon>ecological metagenomes</taxon>
    </lineage>
</organism>
<evidence type="ECO:0000256" key="1">
    <source>
        <dbReference type="SAM" id="MobiDB-lite"/>
    </source>
</evidence>
<protein>
    <recommendedName>
        <fullName evidence="3">Tetratricopeptide repeat protein</fullName>
    </recommendedName>
</protein>
<accession>X1G4P2</accession>
<dbReference type="InterPro" id="IPR011990">
    <property type="entry name" value="TPR-like_helical_dom_sf"/>
</dbReference>
<dbReference type="AlphaFoldDB" id="X1G4P2"/>
<name>X1G4P2_9ZZZZ</name>
<gene>
    <name evidence="2" type="ORF">S03H2_15877</name>
</gene>
<evidence type="ECO:0008006" key="3">
    <source>
        <dbReference type="Google" id="ProtNLM"/>
    </source>
</evidence>
<evidence type="ECO:0000313" key="2">
    <source>
        <dbReference type="EMBL" id="GAH36519.1"/>
    </source>
</evidence>
<feature type="compositionally biased region" description="Polar residues" evidence="1">
    <location>
        <begin position="1"/>
        <end position="10"/>
    </location>
</feature>
<dbReference type="EMBL" id="BARU01008079">
    <property type="protein sequence ID" value="GAH36519.1"/>
    <property type="molecule type" value="Genomic_DNA"/>
</dbReference>
<feature type="non-terminal residue" evidence="2">
    <location>
        <position position="1"/>
    </location>
</feature>